<name>A0AAE0H4Q2_9CHLO</name>
<dbReference type="AlphaFoldDB" id="A0AAE0H4Q2"/>
<reference evidence="1 2" key="1">
    <citation type="journal article" date="2015" name="Genome Biol. Evol.">
        <title>Comparative Genomics of a Bacterivorous Green Alga Reveals Evolutionary Causalities and Consequences of Phago-Mixotrophic Mode of Nutrition.</title>
        <authorList>
            <person name="Burns J.A."/>
            <person name="Paasch A."/>
            <person name="Narechania A."/>
            <person name="Kim E."/>
        </authorList>
    </citation>
    <scope>NUCLEOTIDE SEQUENCE [LARGE SCALE GENOMIC DNA]</scope>
    <source>
        <strain evidence="1 2">PLY_AMNH</strain>
    </source>
</reference>
<evidence type="ECO:0000313" key="1">
    <source>
        <dbReference type="EMBL" id="KAK3289829.1"/>
    </source>
</evidence>
<proteinExistence type="predicted"/>
<keyword evidence="2" id="KW-1185">Reference proteome</keyword>
<dbReference type="Proteomes" id="UP001190700">
    <property type="component" value="Unassembled WGS sequence"/>
</dbReference>
<protein>
    <submittedName>
        <fullName evidence="1">Uncharacterized protein</fullName>
    </submittedName>
</protein>
<accession>A0AAE0H4Q2</accession>
<comment type="caution">
    <text evidence="1">The sequence shown here is derived from an EMBL/GenBank/DDBJ whole genome shotgun (WGS) entry which is preliminary data.</text>
</comment>
<gene>
    <name evidence="1" type="ORF">CYMTET_2760</name>
</gene>
<sequence length="175" mass="19820">MSKVTNKMSKQELLRWLYQEAEESTPVQFPDASEVPLTRKFVNQVDSYLSTGKETCDKVKVKFGLKYFTGHWVKAPISGRKNLNLVVFSDGDLHVYETVELDGCAANSNKRKTQHLKTKVAEQAQTEVAEQTQTEIAEQAQTEVAEQPQIRQKAMRLDKVESGKFDSDYQVSALC</sequence>
<organism evidence="1 2">
    <name type="scientific">Cymbomonas tetramitiformis</name>
    <dbReference type="NCBI Taxonomy" id="36881"/>
    <lineage>
        <taxon>Eukaryota</taxon>
        <taxon>Viridiplantae</taxon>
        <taxon>Chlorophyta</taxon>
        <taxon>Pyramimonadophyceae</taxon>
        <taxon>Pyramimonadales</taxon>
        <taxon>Pyramimonadaceae</taxon>
        <taxon>Cymbomonas</taxon>
    </lineage>
</organism>
<evidence type="ECO:0000313" key="2">
    <source>
        <dbReference type="Proteomes" id="UP001190700"/>
    </source>
</evidence>
<dbReference type="EMBL" id="LGRX02000025">
    <property type="protein sequence ID" value="KAK3289829.1"/>
    <property type="molecule type" value="Genomic_DNA"/>
</dbReference>